<sequence>MSPAQFWHDPALPFVESRRACRSRACYRAHSHRTWSIGVVDGGRSRFTSLGVGRALLSGTLISIPDEQVHACNPAAGGDWSYQMLYLDPRWLGRVLGEMPPRRVEVGRDPVAYAAFCKLNRCLFSAASPAVKERHLTGFLRAQWWRGEPLDGGQTGEPGALEAARRALRDADQTIPLDDLAAANGLSRYQLIRRFRRHLGLTPHAYGLDQRIDRARALLRAGLAPADVAQTLGFTDQSHFQRAFKERVAATPGQYRRVAVDG</sequence>
<dbReference type="InterPro" id="IPR018060">
    <property type="entry name" value="HTH_AraC"/>
</dbReference>
<dbReference type="Gene3D" id="1.10.10.60">
    <property type="entry name" value="Homeodomain-like"/>
    <property type="match status" value="2"/>
</dbReference>
<keyword evidence="1" id="KW-0805">Transcription regulation</keyword>
<dbReference type="EMBL" id="JAJVKT010000019">
    <property type="protein sequence ID" value="MCE7510025.1"/>
    <property type="molecule type" value="Genomic_DNA"/>
</dbReference>
<organism evidence="6 7">
    <name type="scientific">Alloalcanivorax xenomutans</name>
    <dbReference type="NCBI Taxonomy" id="1094342"/>
    <lineage>
        <taxon>Bacteria</taxon>
        <taxon>Pseudomonadati</taxon>
        <taxon>Pseudomonadota</taxon>
        <taxon>Gammaproteobacteria</taxon>
        <taxon>Oceanospirillales</taxon>
        <taxon>Alcanivoracaceae</taxon>
        <taxon>Alloalcanivorax</taxon>
    </lineage>
</organism>
<accession>A0A9Q3W6Z7</accession>
<feature type="domain" description="HTH araC/xylS-type" evidence="5">
    <location>
        <begin position="161"/>
        <end position="258"/>
    </location>
</feature>
<dbReference type="InterPro" id="IPR050204">
    <property type="entry name" value="AraC_XylS_family_regulators"/>
</dbReference>
<dbReference type="PANTHER" id="PTHR46796:SF2">
    <property type="entry name" value="TRANSCRIPTIONAL REGULATORY PROTEIN"/>
    <property type="match status" value="1"/>
</dbReference>
<keyword evidence="4" id="KW-0804">Transcription</keyword>
<dbReference type="RefSeq" id="WP_233925996.1">
    <property type="nucleotide sequence ID" value="NZ_JAJVKT010000019.1"/>
</dbReference>
<dbReference type="GO" id="GO:0003700">
    <property type="term" value="F:DNA-binding transcription factor activity"/>
    <property type="evidence" value="ECO:0007669"/>
    <property type="project" value="InterPro"/>
</dbReference>
<dbReference type="SUPFAM" id="SSF46689">
    <property type="entry name" value="Homeodomain-like"/>
    <property type="match status" value="2"/>
</dbReference>
<dbReference type="Proteomes" id="UP001107961">
    <property type="component" value="Unassembled WGS sequence"/>
</dbReference>
<evidence type="ECO:0000256" key="3">
    <source>
        <dbReference type="ARBA" id="ARBA00023159"/>
    </source>
</evidence>
<name>A0A9Q3W6Z7_9GAMM</name>
<evidence type="ECO:0000259" key="5">
    <source>
        <dbReference type="PROSITE" id="PS01124"/>
    </source>
</evidence>
<keyword evidence="7" id="KW-1185">Reference proteome</keyword>
<comment type="caution">
    <text evidence="6">The sequence shown here is derived from an EMBL/GenBank/DDBJ whole genome shotgun (WGS) entry which is preliminary data.</text>
</comment>
<keyword evidence="2" id="KW-0238">DNA-binding</keyword>
<dbReference type="PRINTS" id="PR00032">
    <property type="entry name" value="HTHARAC"/>
</dbReference>
<dbReference type="InterPro" id="IPR037923">
    <property type="entry name" value="HTH-like"/>
</dbReference>
<dbReference type="InterPro" id="IPR009057">
    <property type="entry name" value="Homeodomain-like_sf"/>
</dbReference>
<dbReference type="PANTHER" id="PTHR46796">
    <property type="entry name" value="HTH-TYPE TRANSCRIPTIONAL ACTIVATOR RHAS-RELATED"/>
    <property type="match status" value="1"/>
</dbReference>
<evidence type="ECO:0000256" key="2">
    <source>
        <dbReference type="ARBA" id="ARBA00023125"/>
    </source>
</evidence>
<evidence type="ECO:0000313" key="7">
    <source>
        <dbReference type="Proteomes" id="UP001107961"/>
    </source>
</evidence>
<dbReference type="SUPFAM" id="SSF51215">
    <property type="entry name" value="Regulatory protein AraC"/>
    <property type="match status" value="1"/>
</dbReference>
<dbReference type="PROSITE" id="PS01124">
    <property type="entry name" value="HTH_ARAC_FAMILY_2"/>
    <property type="match status" value="1"/>
</dbReference>
<dbReference type="AlphaFoldDB" id="A0A9Q3W6Z7"/>
<dbReference type="Pfam" id="PF12833">
    <property type="entry name" value="HTH_18"/>
    <property type="match status" value="1"/>
</dbReference>
<evidence type="ECO:0000313" key="6">
    <source>
        <dbReference type="EMBL" id="MCE7510025.1"/>
    </source>
</evidence>
<evidence type="ECO:0000256" key="1">
    <source>
        <dbReference type="ARBA" id="ARBA00023015"/>
    </source>
</evidence>
<dbReference type="InterPro" id="IPR003313">
    <property type="entry name" value="AraC-bd"/>
</dbReference>
<dbReference type="InterPro" id="IPR020449">
    <property type="entry name" value="Tscrpt_reg_AraC-type_HTH"/>
</dbReference>
<proteinExistence type="predicted"/>
<gene>
    <name evidence="6" type="ORF">LZG35_15415</name>
</gene>
<dbReference type="SMART" id="SM00342">
    <property type="entry name" value="HTH_ARAC"/>
    <property type="match status" value="1"/>
</dbReference>
<dbReference type="Pfam" id="PF02311">
    <property type="entry name" value="AraC_binding"/>
    <property type="match status" value="1"/>
</dbReference>
<dbReference type="GO" id="GO:0043565">
    <property type="term" value="F:sequence-specific DNA binding"/>
    <property type="evidence" value="ECO:0007669"/>
    <property type="project" value="InterPro"/>
</dbReference>
<keyword evidence="3" id="KW-0010">Activator</keyword>
<evidence type="ECO:0000256" key="4">
    <source>
        <dbReference type="ARBA" id="ARBA00023163"/>
    </source>
</evidence>
<protein>
    <submittedName>
        <fullName evidence="6">AraC family transcriptional regulator</fullName>
    </submittedName>
</protein>
<reference evidence="6" key="1">
    <citation type="submission" date="2022-01" db="EMBL/GenBank/DDBJ databases">
        <authorList>
            <person name="Karlyshev A.V."/>
            <person name="Jaspars M."/>
        </authorList>
    </citation>
    <scope>NUCLEOTIDE SEQUENCE</scope>
    <source>
        <strain evidence="6">AGSA3-2</strain>
    </source>
</reference>